<proteinExistence type="predicted"/>
<reference evidence="1 2" key="1">
    <citation type="journal article" date="2020" name="IScience">
        <title>Genome Sequencing of the Endangered Kingdonia uniflora (Circaeasteraceae, Ranunculales) Reveals Potential Mechanisms of Evolutionary Specialization.</title>
        <authorList>
            <person name="Sun Y."/>
            <person name="Deng T."/>
            <person name="Zhang A."/>
            <person name="Moore M.J."/>
            <person name="Landis J.B."/>
            <person name="Lin N."/>
            <person name="Zhang H."/>
            <person name="Zhang X."/>
            <person name="Huang J."/>
            <person name="Zhang X."/>
            <person name="Sun H."/>
            <person name="Wang H."/>
        </authorList>
    </citation>
    <scope>NUCLEOTIDE SEQUENCE [LARGE SCALE GENOMIC DNA]</scope>
    <source>
        <strain evidence="1">TB1705</strain>
        <tissue evidence="1">Leaf</tissue>
    </source>
</reference>
<evidence type="ECO:0000313" key="1">
    <source>
        <dbReference type="EMBL" id="KAF6158643.1"/>
    </source>
</evidence>
<keyword evidence="2" id="KW-1185">Reference proteome</keyword>
<accession>A0A7J7MUS8</accession>
<evidence type="ECO:0000313" key="2">
    <source>
        <dbReference type="Proteomes" id="UP000541444"/>
    </source>
</evidence>
<gene>
    <name evidence="1" type="ORF">GIB67_040157</name>
</gene>
<protein>
    <submittedName>
        <fullName evidence="1">Uncharacterized protein</fullName>
    </submittedName>
</protein>
<dbReference type="AlphaFoldDB" id="A0A7J7MUS8"/>
<sequence length="335" mass="38427">MGFPGQLVSYPLGSDTFREFRKAKGAIRGQTWNDNIIWVKGNCLQRDDEELLGLRFRSVKKREKVAKVRAVLVDDLKEVEERAKLAILQEKEDTSQMVDAIKADTYAEEEEEEAGLLGVVDGLDDVSPQTVLDNQGDDVELPEDGSEKVVKEMSLIINDLKSGLTREIKTSKALLSVQAELLVKLDASRAREDHTLMCNQEFTEQFDKMKEMNENSEDQFIKTHFRLEKLNQVVSDLSRQVEDKDFGIKKGLEDLYEATKRAENFQRQVHALAVKSKQVDMAQYCIQALERTEELYRSNLNSCRIEFERMRQKFIEKDDELRVAQEKPIGIGGCR</sequence>
<name>A0A7J7MUS8_9MAGN</name>
<dbReference type="Proteomes" id="UP000541444">
    <property type="component" value="Unassembled WGS sequence"/>
</dbReference>
<organism evidence="1 2">
    <name type="scientific">Kingdonia uniflora</name>
    <dbReference type="NCBI Taxonomy" id="39325"/>
    <lineage>
        <taxon>Eukaryota</taxon>
        <taxon>Viridiplantae</taxon>
        <taxon>Streptophyta</taxon>
        <taxon>Embryophyta</taxon>
        <taxon>Tracheophyta</taxon>
        <taxon>Spermatophyta</taxon>
        <taxon>Magnoliopsida</taxon>
        <taxon>Ranunculales</taxon>
        <taxon>Circaeasteraceae</taxon>
        <taxon>Kingdonia</taxon>
    </lineage>
</organism>
<comment type="caution">
    <text evidence="1">The sequence shown here is derived from an EMBL/GenBank/DDBJ whole genome shotgun (WGS) entry which is preliminary data.</text>
</comment>
<dbReference type="EMBL" id="JACGCM010001219">
    <property type="protein sequence ID" value="KAF6158643.1"/>
    <property type="molecule type" value="Genomic_DNA"/>
</dbReference>